<dbReference type="InterPro" id="IPR050372">
    <property type="entry name" value="Neurexin-related_CASP"/>
</dbReference>
<dbReference type="PANTHER" id="PTHR15036:SF85">
    <property type="entry name" value="SP2353, ISOFORM A"/>
    <property type="match status" value="1"/>
</dbReference>
<sequence>MEVNMDTESLTQTEDIVLRFRTSKPLGLLLITSTVQTGDRIELAVAAGRIRMALRLGVKDKKQEDKEKDKILLAGQNVNDNEWHTVRFSRRGANLKLQLDGKTPLRAETFGKYNTLQWRTIHLGGLYHQEEEISMTTTVPNFIGEIQQFYFNNIPYIELARASSSEHTLTA</sequence>
<dbReference type="PANTHER" id="PTHR15036">
    <property type="entry name" value="PIKACHURIN-LIKE PROTEIN"/>
    <property type="match status" value="1"/>
</dbReference>
<dbReference type="PROSITE" id="PS50025">
    <property type="entry name" value="LAM_G_DOMAIN"/>
    <property type="match status" value="1"/>
</dbReference>
<protein>
    <submittedName>
        <fullName evidence="4">Neurexin-1-like</fullName>
    </submittedName>
</protein>
<evidence type="ECO:0000313" key="4">
    <source>
        <dbReference type="RefSeq" id="XP_017779217.1"/>
    </source>
</evidence>
<dbReference type="InterPro" id="IPR013320">
    <property type="entry name" value="ConA-like_dom_sf"/>
</dbReference>
<proteinExistence type="predicted"/>
<dbReference type="RefSeq" id="XP_017779217.1">
    <property type="nucleotide sequence ID" value="XM_017923728.1"/>
</dbReference>
<comment type="caution">
    <text evidence="1">Lacks conserved residue(s) required for the propagation of feature annotation.</text>
</comment>
<accession>A0ABM1MXB7</accession>
<organism evidence="3 4">
    <name type="scientific">Nicrophorus vespilloides</name>
    <name type="common">Boreal carrion beetle</name>
    <dbReference type="NCBI Taxonomy" id="110193"/>
    <lineage>
        <taxon>Eukaryota</taxon>
        <taxon>Metazoa</taxon>
        <taxon>Ecdysozoa</taxon>
        <taxon>Arthropoda</taxon>
        <taxon>Hexapoda</taxon>
        <taxon>Insecta</taxon>
        <taxon>Pterygota</taxon>
        <taxon>Neoptera</taxon>
        <taxon>Endopterygota</taxon>
        <taxon>Coleoptera</taxon>
        <taxon>Polyphaga</taxon>
        <taxon>Staphyliniformia</taxon>
        <taxon>Silphidae</taxon>
        <taxon>Nicrophorinae</taxon>
        <taxon>Nicrophorus</taxon>
    </lineage>
</organism>
<evidence type="ECO:0000313" key="3">
    <source>
        <dbReference type="Proteomes" id="UP000695000"/>
    </source>
</evidence>
<gene>
    <name evidence="4" type="primary">LOC108564637</name>
</gene>
<dbReference type="CDD" id="cd00110">
    <property type="entry name" value="LamG"/>
    <property type="match status" value="1"/>
</dbReference>
<feature type="non-terminal residue" evidence="4">
    <location>
        <position position="171"/>
    </location>
</feature>
<name>A0ABM1MXB7_NICVS</name>
<evidence type="ECO:0000259" key="2">
    <source>
        <dbReference type="PROSITE" id="PS50025"/>
    </source>
</evidence>
<dbReference type="GeneID" id="108564637"/>
<dbReference type="SMART" id="SM00282">
    <property type="entry name" value="LamG"/>
    <property type="match status" value="1"/>
</dbReference>
<feature type="domain" description="Laminin G" evidence="2">
    <location>
        <begin position="1"/>
        <end position="171"/>
    </location>
</feature>
<reference evidence="4" key="1">
    <citation type="submission" date="2025-08" db="UniProtKB">
        <authorList>
            <consortium name="RefSeq"/>
        </authorList>
    </citation>
    <scope>IDENTIFICATION</scope>
    <source>
        <tissue evidence="4">Whole Larva</tissue>
    </source>
</reference>
<dbReference type="Proteomes" id="UP000695000">
    <property type="component" value="Unplaced"/>
</dbReference>
<evidence type="ECO:0000256" key="1">
    <source>
        <dbReference type="PROSITE-ProRule" id="PRU00122"/>
    </source>
</evidence>
<dbReference type="InterPro" id="IPR001791">
    <property type="entry name" value="Laminin_G"/>
</dbReference>
<dbReference type="Gene3D" id="2.60.120.200">
    <property type="match status" value="1"/>
</dbReference>
<dbReference type="Pfam" id="PF02210">
    <property type="entry name" value="Laminin_G_2"/>
    <property type="match status" value="1"/>
</dbReference>
<dbReference type="SUPFAM" id="SSF49899">
    <property type="entry name" value="Concanavalin A-like lectins/glucanases"/>
    <property type="match status" value="1"/>
</dbReference>
<keyword evidence="3" id="KW-1185">Reference proteome</keyword>